<proteinExistence type="predicted"/>
<evidence type="ECO:0000259" key="1">
    <source>
        <dbReference type="Pfam" id="PF00149"/>
    </source>
</evidence>
<evidence type="ECO:0000313" key="2">
    <source>
        <dbReference type="EMBL" id="MBK1670414.1"/>
    </source>
</evidence>
<dbReference type="Pfam" id="PF00149">
    <property type="entry name" value="Metallophos"/>
    <property type="match status" value="1"/>
</dbReference>
<name>A0ABS1DKU4_9PROT</name>
<dbReference type="PANTHER" id="PTHR42850:SF4">
    <property type="entry name" value="ZINC-DEPENDENT ENDOPOLYPHOSPHATASE"/>
    <property type="match status" value="1"/>
</dbReference>
<dbReference type="InterPro" id="IPR004843">
    <property type="entry name" value="Calcineurin-like_PHP"/>
</dbReference>
<protein>
    <recommendedName>
        <fullName evidence="1">Calcineurin-like phosphoesterase domain-containing protein</fullName>
    </recommendedName>
</protein>
<dbReference type="EMBL" id="NRRL01000093">
    <property type="protein sequence ID" value="MBK1670414.1"/>
    <property type="molecule type" value="Genomic_DNA"/>
</dbReference>
<dbReference type="InterPro" id="IPR029052">
    <property type="entry name" value="Metallo-depent_PP-like"/>
</dbReference>
<reference evidence="2 3" key="1">
    <citation type="journal article" date="2020" name="Microorganisms">
        <title>Osmotic Adaptation and Compatible Solute Biosynthesis of Phototrophic Bacteria as Revealed from Genome Analyses.</title>
        <authorList>
            <person name="Imhoff J.F."/>
            <person name="Rahn T."/>
            <person name="Kunzel S."/>
            <person name="Keller A."/>
            <person name="Neulinger S.C."/>
        </authorList>
    </citation>
    <scope>NUCLEOTIDE SEQUENCE [LARGE SCALE GENOMIC DNA]</scope>
    <source>
        <strain evidence="2 3">DSM 9895</strain>
    </source>
</reference>
<organism evidence="2 3">
    <name type="scientific">Rhodovibrio sodomensis</name>
    <dbReference type="NCBI Taxonomy" id="1088"/>
    <lineage>
        <taxon>Bacteria</taxon>
        <taxon>Pseudomonadati</taxon>
        <taxon>Pseudomonadota</taxon>
        <taxon>Alphaproteobacteria</taxon>
        <taxon>Rhodospirillales</taxon>
        <taxon>Rhodovibrionaceae</taxon>
        <taxon>Rhodovibrio</taxon>
    </lineage>
</organism>
<gene>
    <name evidence="2" type="ORF">CKO28_20530</name>
</gene>
<keyword evidence="3" id="KW-1185">Reference proteome</keyword>
<accession>A0ABS1DKU4</accession>
<sequence>MQIYRSDWVAAPRPSPEGVLYAATGDIHGCADHLAALLTVLDGDFAAHQAARPDGAGRMIFLGDYVSRGPDSAGVLHQVARARPVPRVETIRLRGNHDQFLLDLVDGRLDPPEIADWLERENGHATLQSFLAGGAECADDPERLARDPEVLRRVIPGDLLDLLRRLHATHRIPGYLFAHAGAHPLWSLDEHSPSTFWTIRRPFLTVPESMWPHGFAVIHGHTPSAFGNNGFRIGVDSNCPATGVLTAVQLLDGRLRYVAAASDATTPLPEIFRSRRQAARS</sequence>
<dbReference type="InterPro" id="IPR050126">
    <property type="entry name" value="Ap4A_hydrolase"/>
</dbReference>
<comment type="caution">
    <text evidence="2">The sequence shown here is derived from an EMBL/GenBank/DDBJ whole genome shotgun (WGS) entry which is preliminary data.</text>
</comment>
<evidence type="ECO:0000313" key="3">
    <source>
        <dbReference type="Proteomes" id="UP001296873"/>
    </source>
</evidence>
<dbReference type="RefSeq" id="WP_200342777.1">
    <property type="nucleotide sequence ID" value="NZ_NRRL01000093.1"/>
</dbReference>
<dbReference type="Proteomes" id="UP001296873">
    <property type="component" value="Unassembled WGS sequence"/>
</dbReference>
<dbReference type="PANTHER" id="PTHR42850">
    <property type="entry name" value="METALLOPHOSPHOESTERASE"/>
    <property type="match status" value="1"/>
</dbReference>
<feature type="domain" description="Calcineurin-like phosphoesterase" evidence="1">
    <location>
        <begin position="22"/>
        <end position="225"/>
    </location>
</feature>
<dbReference type="Gene3D" id="3.60.21.10">
    <property type="match status" value="1"/>
</dbReference>
<dbReference type="SUPFAM" id="SSF56300">
    <property type="entry name" value="Metallo-dependent phosphatases"/>
    <property type="match status" value="1"/>
</dbReference>